<gene>
    <name evidence="4" type="ORF">IFR04_002818</name>
</gene>
<dbReference type="Proteomes" id="UP000664132">
    <property type="component" value="Unassembled WGS sequence"/>
</dbReference>
<dbReference type="OrthoDB" id="3560277at2759"/>
<keyword evidence="2" id="KW-1133">Transmembrane helix</keyword>
<feature type="signal peptide" evidence="3">
    <location>
        <begin position="1"/>
        <end position="19"/>
    </location>
</feature>
<organism evidence="4 5">
    <name type="scientific">Cadophora malorum</name>
    <dbReference type="NCBI Taxonomy" id="108018"/>
    <lineage>
        <taxon>Eukaryota</taxon>
        <taxon>Fungi</taxon>
        <taxon>Dikarya</taxon>
        <taxon>Ascomycota</taxon>
        <taxon>Pezizomycotina</taxon>
        <taxon>Leotiomycetes</taxon>
        <taxon>Helotiales</taxon>
        <taxon>Ploettnerulaceae</taxon>
        <taxon>Cadophora</taxon>
    </lineage>
</organism>
<accession>A0A8H7WFU1</accession>
<feature type="chain" id="PRO_5034061397" evidence="3">
    <location>
        <begin position="20"/>
        <end position="343"/>
    </location>
</feature>
<feature type="region of interest" description="Disordered" evidence="1">
    <location>
        <begin position="227"/>
        <end position="284"/>
    </location>
</feature>
<evidence type="ECO:0000256" key="2">
    <source>
        <dbReference type="SAM" id="Phobius"/>
    </source>
</evidence>
<evidence type="ECO:0000313" key="4">
    <source>
        <dbReference type="EMBL" id="KAG4423976.1"/>
    </source>
</evidence>
<keyword evidence="3" id="KW-0732">Signal</keyword>
<proteinExistence type="predicted"/>
<evidence type="ECO:0000313" key="5">
    <source>
        <dbReference type="Proteomes" id="UP000664132"/>
    </source>
</evidence>
<dbReference type="AlphaFoldDB" id="A0A8H7WFU1"/>
<dbReference type="EMBL" id="JAFJYH010000026">
    <property type="protein sequence ID" value="KAG4423976.1"/>
    <property type="molecule type" value="Genomic_DNA"/>
</dbReference>
<evidence type="ECO:0000256" key="1">
    <source>
        <dbReference type="SAM" id="MobiDB-lite"/>
    </source>
</evidence>
<evidence type="ECO:0000256" key="3">
    <source>
        <dbReference type="SAM" id="SignalP"/>
    </source>
</evidence>
<comment type="caution">
    <text evidence="4">The sequence shown here is derived from an EMBL/GenBank/DDBJ whole genome shotgun (WGS) entry which is preliminary data.</text>
</comment>
<keyword evidence="2" id="KW-0472">Membrane</keyword>
<reference evidence="4" key="1">
    <citation type="submission" date="2021-02" db="EMBL/GenBank/DDBJ databases">
        <title>Genome sequence Cadophora malorum strain M34.</title>
        <authorList>
            <person name="Stefanovic E."/>
            <person name="Vu D."/>
            <person name="Scully C."/>
            <person name="Dijksterhuis J."/>
            <person name="Roader J."/>
            <person name="Houbraken J."/>
        </authorList>
    </citation>
    <scope>NUCLEOTIDE SEQUENCE</scope>
    <source>
        <strain evidence="4">M34</strain>
    </source>
</reference>
<keyword evidence="5" id="KW-1185">Reference proteome</keyword>
<feature type="transmembrane region" description="Helical" evidence="2">
    <location>
        <begin position="317"/>
        <end position="339"/>
    </location>
</feature>
<sequence length="343" mass="37160">MHISRIALIPALLAVAGNAFPLQPGNVSATPSISEATKLFSKHYTSVVGNGEYTAIAHATPAPITHNGVVTTSTGNTLSAPTATLSLPPFANATMSVTTTESDDTILDSFDYLSDPLVLEAIRSDLEAYNVEYGLPTEAEQDSVPDRQQIMLENLFELIHLLPCEDRAAAEAIAELVLQKALRSNALSEVEDLDIEEILKVERIVESLTSELFRLIDSSGPDSDSPFTFQVCKANNTTNEPPPNELQARTLVPRAPKSKSKSKKPATCPDGSAIPETGEKDCPPLNEWQLAQKQDRELRKYLKKKEKSDKTRDHMRIASTTFASISCVISTVTCGLLAVKGVI</sequence>
<protein>
    <submittedName>
        <fullName evidence="4">Uncharacterized protein</fullName>
    </submittedName>
</protein>
<keyword evidence="2" id="KW-0812">Transmembrane</keyword>
<name>A0A8H7WFU1_9HELO</name>